<dbReference type="PATRIC" id="fig|573060.9.peg.3029"/>
<dbReference type="Proteomes" id="UP000003856">
    <property type="component" value="Unassembled WGS sequence"/>
</dbReference>
<protein>
    <submittedName>
        <fullName evidence="1">Uncharacterized protein</fullName>
    </submittedName>
</protein>
<organism evidence="1 2">
    <name type="scientific">Acidovorax delafieldii 2AN</name>
    <dbReference type="NCBI Taxonomy" id="573060"/>
    <lineage>
        <taxon>Bacteria</taxon>
        <taxon>Pseudomonadati</taxon>
        <taxon>Pseudomonadota</taxon>
        <taxon>Betaproteobacteria</taxon>
        <taxon>Burkholderiales</taxon>
        <taxon>Comamonadaceae</taxon>
        <taxon>Acidovorax</taxon>
    </lineage>
</organism>
<evidence type="ECO:0000313" key="2">
    <source>
        <dbReference type="Proteomes" id="UP000003856"/>
    </source>
</evidence>
<comment type="caution">
    <text evidence="1">The sequence shown here is derived from an EMBL/GenBank/DDBJ whole genome shotgun (WGS) entry which is preliminary data.</text>
</comment>
<dbReference type="AlphaFoldDB" id="C5T5B5"/>
<sequence>MESIFFHNAMLCHVYFKGSAMPFEYLREIAQAELPLTVTGEACIDKLRVLRAADMVAVMLPHPESHQQFARVLALTAKGQALLEKAGES</sequence>
<reference evidence="1 2" key="1">
    <citation type="submission" date="2009-05" db="EMBL/GenBank/DDBJ databases">
        <title>The draft genome of Acidovorax delafieldii 2AN.</title>
        <authorList>
            <consortium name="US DOE Joint Genome Institute (JGI-PGF)"/>
            <person name="Lucas S."/>
            <person name="Copeland A."/>
            <person name="Lapidus A."/>
            <person name="Glavina del Rio T."/>
            <person name="Tice H."/>
            <person name="Bruce D."/>
            <person name="Goodwin L."/>
            <person name="Pitluck S."/>
            <person name="Larimer F."/>
            <person name="Land M.L."/>
            <person name="Hauser L."/>
            <person name="Shelobolina E.S."/>
            <person name="Picardal F."/>
            <person name="Roden E."/>
            <person name="Emerson D."/>
        </authorList>
    </citation>
    <scope>NUCLEOTIDE SEQUENCE [LARGE SCALE GENOMIC DNA]</scope>
    <source>
        <strain evidence="1 2">2AN</strain>
    </source>
</reference>
<dbReference type="RefSeq" id="WP_005796274.1">
    <property type="nucleotide sequence ID" value="NZ_ACQT01000061.1"/>
</dbReference>
<dbReference type="EMBL" id="ACQT01000061">
    <property type="protein sequence ID" value="EER60339.1"/>
    <property type="molecule type" value="Genomic_DNA"/>
</dbReference>
<name>C5T5B5_ACIDE</name>
<keyword evidence="2" id="KW-1185">Reference proteome</keyword>
<proteinExistence type="predicted"/>
<evidence type="ECO:0000313" key="1">
    <source>
        <dbReference type="EMBL" id="EER60339.1"/>
    </source>
</evidence>
<gene>
    <name evidence="1" type="ORF">AcdelDRAFT_2095</name>
</gene>
<accession>C5T5B5</accession>